<reference evidence="1 2" key="2">
    <citation type="submission" date="2018-11" db="EMBL/GenBank/DDBJ databases">
        <authorList>
            <consortium name="Pathogen Informatics"/>
        </authorList>
    </citation>
    <scope>NUCLEOTIDE SEQUENCE [LARGE SCALE GENOMIC DNA]</scope>
    <source>
        <strain evidence="1 2">MHpl1</strain>
    </source>
</reference>
<dbReference type="EMBL" id="UZAF01017411">
    <property type="protein sequence ID" value="VDO41371.1"/>
    <property type="molecule type" value="Genomic_DNA"/>
</dbReference>
<sequence>MLFSRRNDRRRTAAVVVRWVLCCKLYKHRKYYLYSTSTPVT</sequence>
<protein>
    <submittedName>
        <fullName evidence="1 3">Uncharacterized protein</fullName>
    </submittedName>
</protein>
<evidence type="ECO:0000313" key="3">
    <source>
        <dbReference type="WBParaSite" id="HPLM_0001088101-mRNA-1"/>
    </source>
</evidence>
<dbReference type="Proteomes" id="UP000268014">
    <property type="component" value="Unassembled WGS sequence"/>
</dbReference>
<dbReference type="AlphaFoldDB" id="A0A0N4WIS7"/>
<reference evidence="3" key="1">
    <citation type="submission" date="2017-02" db="UniProtKB">
        <authorList>
            <consortium name="WormBaseParasite"/>
        </authorList>
    </citation>
    <scope>IDENTIFICATION</scope>
</reference>
<proteinExistence type="predicted"/>
<evidence type="ECO:0000313" key="1">
    <source>
        <dbReference type="EMBL" id="VDO41371.1"/>
    </source>
</evidence>
<organism evidence="3">
    <name type="scientific">Haemonchus placei</name>
    <name type="common">Barber's pole worm</name>
    <dbReference type="NCBI Taxonomy" id="6290"/>
    <lineage>
        <taxon>Eukaryota</taxon>
        <taxon>Metazoa</taxon>
        <taxon>Ecdysozoa</taxon>
        <taxon>Nematoda</taxon>
        <taxon>Chromadorea</taxon>
        <taxon>Rhabditida</taxon>
        <taxon>Rhabditina</taxon>
        <taxon>Rhabditomorpha</taxon>
        <taxon>Strongyloidea</taxon>
        <taxon>Trichostrongylidae</taxon>
        <taxon>Haemonchus</taxon>
    </lineage>
</organism>
<evidence type="ECO:0000313" key="2">
    <source>
        <dbReference type="Proteomes" id="UP000268014"/>
    </source>
</evidence>
<keyword evidence="2" id="KW-1185">Reference proteome</keyword>
<name>A0A0N4WIS7_HAEPC</name>
<dbReference type="WBParaSite" id="HPLM_0001088101-mRNA-1">
    <property type="protein sequence ID" value="HPLM_0001088101-mRNA-1"/>
    <property type="gene ID" value="HPLM_0001088101"/>
</dbReference>
<accession>A0A0N4WIS7</accession>
<gene>
    <name evidence="1" type="ORF">HPLM_LOCUS10873</name>
</gene>